<reference evidence="2 3" key="1">
    <citation type="submission" date="2018-07" db="EMBL/GenBank/DDBJ databases">
        <title>GABA Modulating Bacteria of the Human Gut Microbiota.</title>
        <authorList>
            <person name="Strandwitz P."/>
            <person name="Kim K.H."/>
            <person name="Terekhova D."/>
            <person name="Liu J.K."/>
            <person name="Sharma A."/>
            <person name="Levering J."/>
            <person name="Mcdonald D."/>
            <person name="Dietrich D."/>
            <person name="Ramadhar T.R."/>
            <person name="Lekbua A."/>
            <person name="Mroue N."/>
            <person name="Liston C."/>
            <person name="Stewart E.J."/>
            <person name="Dubin M.J."/>
            <person name="Zengler K."/>
            <person name="Knight R."/>
            <person name="Gilbert J.A."/>
            <person name="Clardy J."/>
            <person name="Lewis K."/>
        </authorList>
    </citation>
    <scope>NUCLEOTIDE SEQUENCE [LARGE SCALE GENOMIC DNA]</scope>
    <source>
        <strain evidence="2 3">KLE1738</strain>
    </source>
</reference>
<comment type="caution">
    <text evidence="2">The sequence shown here is derived from an EMBL/GenBank/DDBJ whole genome shotgun (WGS) entry which is preliminary data.</text>
</comment>
<keyword evidence="1" id="KW-0812">Transmembrane</keyword>
<sequence length="82" mass="9448">MRLAFLFWAGRWFFLRLGAKETFLWRLFEKKKKCCCKKGISPVLLWQKGVVGMREPKQYLFLLACLGVCVFALLLGLLTGCG</sequence>
<evidence type="ECO:0000313" key="3">
    <source>
        <dbReference type="Proteomes" id="UP000260649"/>
    </source>
</evidence>
<feature type="transmembrane region" description="Helical" evidence="1">
    <location>
        <begin position="59"/>
        <end position="78"/>
    </location>
</feature>
<name>A0A3E2B2A9_9FIRM</name>
<dbReference type="EMBL" id="QQRQ01000016">
    <property type="protein sequence ID" value="RFT06149.1"/>
    <property type="molecule type" value="Genomic_DNA"/>
</dbReference>
<keyword evidence="1" id="KW-0472">Membrane</keyword>
<evidence type="ECO:0000256" key="1">
    <source>
        <dbReference type="SAM" id="Phobius"/>
    </source>
</evidence>
<proteinExistence type="predicted"/>
<evidence type="ECO:0000313" key="2">
    <source>
        <dbReference type="EMBL" id="RFT06149.1"/>
    </source>
</evidence>
<keyword evidence="1" id="KW-1133">Transmembrane helix</keyword>
<dbReference type="Proteomes" id="UP000260649">
    <property type="component" value="Unassembled WGS sequence"/>
</dbReference>
<gene>
    <name evidence="2" type="ORF">DV520_09085</name>
</gene>
<organism evidence="2 3">
    <name type="scientific">Evtepia gabavorous</name>
    <dbReference type="NCBI Taxonomy" id="2211183"/>
    <lineage>
        <taxon>Bacteria</taxon>
        <taxon>Bacillati</taxon>
        <taxon>Bacillota</taxon>
        <taxon>Clostridia</taxon>
        <taxon>Eubacteriales</taxon>
        <taxon>Evtepia</taxon>
    </lineage>
</organism>
<dbReference type="AlphaFoldDB" id="A0A3E2B2A9"/>
<protein>
    <submittedName>
        <fullName evidence="2">Uncharacterized protein</fullName>
    </submittedName>
</protein>
<keyword evidence="3" id="KW-1185">Reference proteome</keyword>
<accession>A0A3E2B2A9</accession>